<accession>A0A511QC66</accession>
<comment type="caution">
    <text evidence="1">The sequence shown here is derived from an EMBL/GenBank/DDBJ whole genome shotgun (WGS) entry which is preliminary data.</text>
</comment>
<reference evidence="1 2" key="1">
    <citation type="submission" date="2019-07" db="EMBL/GenBank/DDBJ databases">
        <title>Whole genome shotgun sequence of Vibrio sagamiensis NBRC 104589.</title>
        <authorList>
            <person name="Hosoyama A."/>
            <person name="Uohara A."/>
            <person name="Ohji S."/>
            <person name="Ichikawa N."/>
        </authorList>
    </citation>
    <scope>NUCLEOTIDE SEQUENCE [LARGE SCALE GENOMIC DNA]</scope>
    <source>
        <strain evidence="1 2">NBRC 104589</strain>
    </source>
</reference>
<sequence>MKQLKIMPLVAVISGLMVGCGGGGGGGGSTPKTVFNFTFVVPQIQNLNDNGLCTIFERYNDANDVQKVLNYHTIGGVLDAELTAYYSDASGNLVGDIMSASKDKLSIILQSIPDGGSVTLQERNNDIVNAVTFSKELLEQNASLRNTYLSVESKVSGTTCLTGNNDTPVDKRNLDFLVAENAQGNPYSTFYFESQLETLEKNTSRFNNSDVLAAFSSEKVMIAQYRTDERSALYQYGFEGWPENRMVFTDVTSQPEINSNGIKFSAIDMSVIYRGFKYPLASIQAEKAFYHPDNRNGEVWTYSVEGAINTPGWKAIYSDKVSDDWNVSIDEAQLFAVNNITNNEPDVSNRVINLNKSIALGNESGLQRINYKQGAEVDSLAYKVNHTLYSLIDGKITVPKLNLSFFSTDVANKLVISNQAAISQGYLFTETQNAVQAADFARNFSKSENSPIGKDAVGVVMNLRQARDADNRLAQTQALFLERAK</sequence>
<evidence type="ECO:0000313" key="2">
    <source>
        <dbReference type="Proteomes" id="UP000321922"/>
    </source>
</evidence>
<dbReference type="EMBL" id="BJXJ01000007">
    <property type="protein sequence ID" value="GEM74891.1"/>
    <property type="molecule type" value="Genomic_DNA"/>
</dbReference>
<keyword evidence="1" id="KW-0966">Cell projection</keyword>
<name>A0A511QC66_9VIBR</name>
<dbReference type="RefSeq" id="WP_039979100.1">
    <property type="nucleotide sequence ID" value="NZ_BAOJ01000009.1"/>
</dbReference>
<keyword evidence="1" id="KW-0969">Cilium</keyword>
<keyword evidence="1" id="KW-0282">Flagellum</keyword>
<dbReference type="AlphaFoldDB" id="A0A511QC66"/>
<dbReference type="Proteomes" id="UP000321922">
    <property type="component" value="Unassembled WGS sequence"/>
</dbReference>
<organism evidence="1 2">
    <name type="scientific">Vibrio sagamiensis NBRC 104589</name>
    <dbReference type="NCBI Taxonomy" id="1219064"/>
    <lineage>
        <taxon>Bacteria</taxon>
        <taxon>Pseudomonadati</taxon>
        <taxon>Pseudomonadota</taxon>
        <taxon>Gammaproteobacteria</taxon>
        <taxon>Vibrionales</taxon>
        <taxon>Vibrionaceae</taxon>
        <taxon>Vibrio</taxon>
    </lineage>
</organism>
<dbReference type="OrthoDB" id="5843839at2"/>
<proteinExistence type="predicted"/>
<protein>
    <submittedName>
        <fullName evidence="1">Flagellar sheath protein A</fullName>
    </submittedName>
</protein>
<evidence type="ECO:0000313" key="1">
    <source>
        <dbReference type="EMBL" id="GEM74891.1"/>
    </source>
</evidence>
<keyword evidence="2" id="KW-1185">Reference proteome</keyword>
<gene>
    <name evidence="1" type="ORF">VSA01S_10030</name>
</gene>
<dbReference type="PROSITE" id="PS51257">
    <property type="entry name" value="PROKAR_LIPOPROTEIN"/>
    <property type="match status" value="1"/>
</dbReference>